<dbReference type="AlphaFoldDB" id="A0A396GET0"/>
<feature type="compositionally biased region" description="Polar residues" evidence="1">
    <location>
        <begin position="180"/>
        <end position="198"/>
    </location>
</feature>
<dbReference type="Proteomes" id="UP000265566">
    <property type="component" value="Chromosome 8"/>
</dbReference>
<accession>A0A396GET0</accession>
<gene>
    <name evidence="2" type="ORF">MtrunA17_Chr8g0336991</name>
</gene>
<feature type="compositionally biased region" description="Basic and acidic residues" evidence="1">
    <location>
        <begin position="154"/>
        <end position="163"/>
    </location>
</feature>
<reference evidence="3" key="1">
    <citation type="journal article" date="2018" name="Nat. Plants">
        <title>Whole-genome landscape of Medicago truncatula symbiotic genes.</title>
        <authorList>
            <person name="Pecrix Y."/>
            <person name="Staton S.E."/>
            <person name="Sallet E."/>
            <person name="Lelandais-Briere C."/>
            <person name="Moreau S."/>
            <person name="Carrere S."/>
            <person name="Blein T."/>
            <person name="Jardinaud M.F."/>
            <person name="Latrasse D."/>
            <person name="Zouine M."/>
            <person name="Zahm M."/>
            <person name="Kreplak J."/>
            <person name="Mayjonade B."/>
            <person name="Satge C."/>
            <person name="Perez M."/>
            <person name="Cauet S."/>
            <person name="Marande W."/>
            <person name="Chantry-Darmon C."/>
            <person name="Lopez-Roques C."/>
            <person name="Bouchez O."/>
            <person name="Berard A."/>
            <person name="Debelle F."/>
            <person name="Munos S."/>
            <person name="Bendahmane A."/>
            <person name="Berges H."/>
            <person name="Niebel A."/>
            <person name="Buitink J."/>
            <person name="Frugier F."/>
            <person name="Benhamed M."/>
            <person name="Crespi M."/>
            <person name="Gouzy J."/>
            <person name="Gamas P."/>
        </authorList>
    </citation>
    <scope>NUCLEOTIDE SEQUENCE [LARGE SCALE GENOMIC DNA]</scope>
    <source>
        <strain evidence="3">cv. Jemalong A17</strain>
    </source>
</reference>
<evidence type="ECO:0000313" key="2">
    <source>
        <dbReference type="EMBL" id="RHN38791.1"/>
    </source>
</evidence>
<sequence length="271" mass="29996">MRCKKHLPDLTSTVGVCASCLRERLQLIFEVQVQAQTQDQAQPPENEKNLPSLQADFPCSVSPYVSHLKSDTRLKEIVFQTTPEVELKSSAVNDGGSGSEKRRLKRFWILSNLFRTRTNSDQESCEISSSVLASASPPSATTVPARRKNNNRVSDQRRCRQIDRGASPVDNFETLDRSEFVNSSESSPRSRNKTTVMTTARRSKLGYAGKSLASMAFCLSPLVRASPNRNWNKGLGQELNAGGVHHISSAASFCASRSRKLVDLGRPVNKR</sequence>
<protein>
    <recommendedName>
        <fullName evidence="4">DUF740 family protein</fullName>
    </recommendedName>
</protein>
<evidence type="ECO:0008006" key="4">
    <source>
        <dbReference type="Google" id="ProtNLM"/>
    </source>
</evidence>
<dbReference type="PANTHER" id="PTHR35486">
    <property type="entry name" value="EXPRESSED PROTEIN"/>
    <property type="match status" value="1"/>
</dbReference>
<name>A0A396GET0_MEDTR</name>
<dbReference type="Gramene" id="rna44758">
    <property type="protein sequence ID" value="RHN38791.1"/>
    <property type="gene ID" value="gene44758"/>
</dbReference>
<evidence type="ECO:0000256" key="1">
    <source>
        <dbReference type="SAM" id="MobiDB-lite"/>
    </source>
</evidence>
<evidence type="ECO:0000313" key="3">
    <source>
        <dbReference type="Proteomes" id="UP000265566"/>
    </source>
</evidence>
<comment type="caution">
    <text evidence="2">The sequence shown here is derived from an EMBL/GenBank/DDBJ whole genome shotgun (WGS) entry which is preliminary data.</text>
</comment>
<organism evidence="2 3">
    <name type="scientific">Medicago truncatula</name>
    <name type="common">Barrel medic</name>
    <name type="synonym">Medicago tribuloides</name>
    <dbReference type="NCBI Taxonomy" id="3880"/>
    <lineage>
        <taxon>Eukaryota</taxon>
        <taxon>Viridiplantae</taxon>
        <taxon>Streptophyta</taxon>
        <taxon>Embryophyta</taxon>
        <taxon>Tracheophyta</taxon>
        <taxon>Spermatophyta</taxon>
        <taxon>Magnoliopsida</taxon>
        <taxon>eudicotyledons</taxon>
        <taxon>Gunneridae</taxon>
        <taxon>Pentapetalae</taxon>
        <taxon>rosids</taxon>
        <taxon>fabids</taxon>
        <taxon>Fabales</taxon>
        <taxon>Fabaceae</taxon>
        <taxon>Papilionoideae</taxon>
        <taxon>50 kb inversion clade</taxon>
        <taxon>NPAAA clade</taxon>
        <taxon>Hologalegina</taxon>
        <taxon>IRL clade</taxon>
        <taxon>Trifolieae</taxon>
        <taxon>Medicago</taxon>
    </lineage>
</organism>
<feature type="region of interest" description="Disordered" evidence="1">
    <location>
        <begin position="129"/>
        <end position="169"/>
    </location>
</feature>
<dbReference type="EMBL" id="PSQE01000008">
    <property type="protein sequence ID" value="RHN38791.1"/>
    <property type="molecule type" value="Genomic_DNA"/>
</dbReference>
<proteinExistence type="predicted"/>
<feature type="region of interest" description="Disordered" evidence="1">
    <location>
        <begin position="179"/>
        <end position="198"/>
    </location>
</feature>
<dbReference type="PANTHER" id="PTHR35486:SF1">
    <property type="entry name" value="OS02G0689500 PROTEIN"/>
    <property type="match status" value="1"/>
</dbReference>
<dbReference type="OrthoDB" id="688025at2759"/>
<feature type="compositionally biased region" description="Low complexity" evidence="1">
    <location>
        <begin position="129"/>
        <end position="144"/>
    </location>
</feature>
<dbReference type="OMA" id="GNSTECS"/>